<dbReference type="SUPFAM" id="SSF103025">
    <property type="entry name" value="Folate-binding domain"/>
    <property type="match status" value="1"/>
</dbReference>
<dbReference type="InterPro" id="IPR017703">
    <property type="entry name" value="YgfZ/GCV_T_CS"/>
</dbReference>
<organism evidence="3 4">
    <name type="scientific">Candidatus Sneabacter namystus</name>
    <dbReference type="NCBI Taxonomy" id="2601646"/>
    <lineage>
        <taxon>Bacteria</taxon>
        <taxon>Pseudomonadati</taxon>
        <taxon>Pseudomonadota</taxon>
        <taxon>Alphaproteobacteria</taxon>
        <taxon>Rickettsiales</taxon>
        <taxon>Rickettsiaceae</taxon>
        <taxon>Rickettsieae</taxon>
        <taxon>Candidatus Sneabacter</taxon>
    </lineage>
</organism>
<dbReference type="Proteomes" id="UP000323844">
    <property type="component" value="Chromosome"/>
</dbReference>
<sequence>MTINGNDKSLQIQNIYSVIHNRYVIICQGEKISYFLSGLLTNDASKSCYTLLLSASGRYISDVFLHVIDDKTTIIDASNSKVLDLLSFYKLRNNITLEDISNKCKVIFSNNKLAIPGTICSMSDPRISNFGIRTIITENNCLDDSTSPNLYLSQKYSFCIPDGETDMVSSKSVPMEFGINHLHGINLSKGCYLGQEAIMRTFTQGVIRKHLYQMCSVNKSIALDNIDNGSKILNDKNEPVGTWCSGWQNLGIALLRSEKIQRKTQLTVNNIQVTEKIAPWYPRKILT</sequence>
<evidence type="ECO:0000256" key="1">
    <source>
        <dbReference type="ARBA" id="ARBA00022946"/>
    </source>
</evidence>
<dbReference type="AlphaFoldDB" id="A0A5C0UI70"/>
<dbReference type="InterPro" id="IPR045179">
    <property type="entry name" value="YgfZ/GcvT"/>
</dbReference>
<dbReference type="RefSeq" id="WP_148951828.1">
    <property type="nucleotide sequence ID" value="NZ_CP043312.1"/>
</dbReference>
<dbReference type="Pfam" id="PF25455">
    <property type="entry name" value="Beta-barrel_CAF17_C"/>
    <property type="match status" value="1"/>
</dbReference>
<dbReference type="NCBIfam" id="TIGR03317">
    <property type="entry name" value="ygfZ_signature"/>
    <property type="match status" value="1"/>
</dbReference>
<evidence type="ECO:0000313" key="3">
    <source>
        <dbReference type="EMBL" id="QEK39467.1"/>
    </source>
</evidence>
<accession>A0A5C0UI70</accession>
<gene>
    <name evidence="3" type="ORF">FZC37_00740</name>
</gene>
<reference evidence="3 4" key="1">
    <citation type="submission" date="2019-08" db="EMBL/GenBank/DDBJ databases">
        <title>Highly reduced genomes of protist endosymbionts show evolutionary convergence.</title>
        <authorList>
            <person name="George E."/>
            <person name="Husnik F."/>
            <person name="Tashyreva D."/>
            <person name="Prokopchuk G."/>
            <person name="Horak A."/>
            <person name="Kwong W.K."/>
            <person name="Lukes J."/>
            <person name="Keeling P.J."/>
        </authorList>
    </citation>
    <scope>NUCLEOTIDE SEQUENCE [LARGE SCALE GENOMIC DNA]</scope>
    <source>
        <strain evidence="3">1621</strain>
    </source>
</reference>
<keyword evidence="4" id="KW-1185">Reference proteome</keyword>
<protein>
    <recommendedName>
        <fullName evidence="2">CAF17 C-terminal domain-containing protein</fullName>
    </recommendedName>
</protein>
<dbReference type="GO" id="GO:0016226">
    <property type="term" value="P:iron-sulfur cluster assembly"/>
    <property type="evidence" value="ECO:0007669"/>
    <property type="project" value="TreeGrafter"/>
</dbReference>
<dbReference type="KEGG" id="snay:FZC37_00740"/>
<dbReference type="EMBL" id="CP043312">
    <property type="protein sequence ID" value="QEK39467.1"/>
    <property type="molecule type" value="Genomic_DNA"/>
</dbReference>
<feature type="domain" description="CAF17 C-terminal" evidence="2">
    <location>
        <begin position="226"/>
        <end position="282"/>
    </location>
</feature>
<dbReference type="InterPro" id="IPR027266">
    <property type="entry name" value="TrmE/GcvT-like"/>
</dbReference>
<dbReference type="Gene3D" id="3.30.1360.120">
    <property type="entry name" value="Probable tRNA modification gtpase trme, domain 1"/>
    <property type="match status" value="1"/>
</dbReference>
<dbReference type="PANTHER" id="PTHR22602">
    <property type="entry name" value="TRANSFERASE CAF17, MITOCHONDRIAL-RELATED"/>
    <property type="match status" value="1"/>
</dbReference>
<keyword evidence="1" id="KW-0809">Transit peptide</keyword>
<proteinExistence type="predicted"/>
<name>A0A5C0UI70_9RICK</name>
<dbReference type="OrthoDB" id="9796287at2"/>
<dbReference type="PANTHER" id="PTHR22602:SF0">
    <property type="entry name" value="TRANSFERASE CAF17, MITOCHONDRIAL-RELATED"/>
    <property type="match status" value="1"/>
</dbReference>
<evidence type="ECO:0000313" key="4">
    <source>
        <dbReference type="Proteomes" id="UP000323844"/>
    </source>
</evidence>
<dbReference type="Gene3D" id="2.40.30.160">
    <property type="match status" value="1"/>
</dbReference>
<evidence type="ECO:0000259" key="2">
    <source>
        <dbReference type="Pfam" id="PF25455"/>
    </source>
</evidence>
<dbReference type="InterPro" id="IPR057460">
    <property type="entry name" value="CAF17_C"/>
</dbReference>